<dbReference type="EMBL" id="CM042881">
    <property type="protein sequence ID" value="KAI4387345.1"/>
    <property type="molecule type" value="Genomic_DNA"/>
</dbReference>
<dbReference type="Proteomes" id="UP001057402">
    <property type="component" value="Chromosome 2"/>
</dbReference>
<sequence length="104" mass="11851">MIDSRAPCPDDMETKTNADGGGGEMKENEQLQRALKTLKDADRRVRNVEPSIHELHRKMSSLFKELEQMRCLVRAMVDKKATPQPPSSGKPQFDHGIEEEDLFK</sequence>
<name>A0ACB9S7K3_9MYRT</name>
<evidence type="ECO:0000313" key="1">
    <source>
        <dbReference type="EMBL" id="KAI4387345.1"/>
    </source>
</evidence>
<reference evidence="2" key="1">
    <citation type="journal article" date="2023" name="Front. Plant Sci.">
        <title>Chromosomal-level genome assembly of Melastoma candidum provides insights into trichome evolution.</title>
        <authorList>
            <person name="Zhong Y."/>
            <person name="Wu W."/>
            <person name="Sun C."/>
            <person name="Zou P."/>
            <person name="Liu Y."/>
            <person name="Dai S."/>
            <person name="Zhou R."/>
        </authorList>
    </citation>
    <scope>NUCLEOTIDE SEQUENCE [LARGE SCALE GENOMIC DNA]</scope>
</reference>
<comment type="caution">
    <text evidence="1">The sequence shown here is derived from an EMBL/GenBank/DDBJ whole genome shotgun (WGS) entry which is preliminary data.</text>
</comment>
<accession>A0ACB9S7K3</accession>
<proteinExistence type="predicted"/>
<protein>
    <submittedName>
        <fullName evidence="1">Uncharacterized protein</fullName>
    </submittedName>
</protein>
<keyword evidence="2" id="KW-1185">Reference proteome</keyword>
<organism evidence="1 2">
    <name type="scientific">Melastoma candidum</name>
    <dbReference type="NCBI Taxonomy" id="119954"/>
    <lineage>
        <taxon>Eukaryota</taxon>
        <taxon>Viridiplantae</taxon>
        <taxon>Streptophyta</taxon>
        <taxon>Embryophyta</taxon>
        <taxon>Tracheophyta</taxon>
        <taxon>Spermatophyta</taxon>
        <taxon>Magnoliopsida</taxon>
        <taxon>eudicotyledons</taxon>
        <taxon>Gunneridae</taxon>
        <taxon>Pentapetalae</taxon>
        <taxon>rosids</taxon>
        <taxon>malvids</taxon>
        <taxon>Myrtales</taxon>
        <taxon>Melastomataceae</taxon>
        <taxon>Melastomatoideae</taxon>
        <taxon>Melastomateae</taxon>
        <taxon>Melastoma</taxon>
    </lineage>
</organism>
<evidence type="ECO:0000313" key="2">
    <source>
        <dbReference type="Proteomes" id="UP001057402"/>
    </source>
</evidence>
<gene>
    <name evidence="1" type="ORF">MLD38_005184</name>
</gene>